<gene>
    <name evidence="2" type="ordered locus">Os03g0270800</name>
    <name evidence="2" type="ORF">OSNPB_030270800</name>
</gene>
<evidence type="ECO:0000256" key="1">
    <source>
        <dbReference type="SAM" id="MobiDB-lite"/>
    </source>
</evidence>
<dbReference type="Proteomes" id="UP000059680">
    <property type="component" value="Chromosome 3"/>
</dbReference>
<protein>
    <submittedName>
        <fullName evidence="2">Os03g0270800 protein</fullName>
    </submittedName>
</protein>
<evidence type="ECO:0000313" key="3">
    <source>
        <dbReference type="Proteomes" id="UP000059680"/>
    </source>
</evidence>
<reference evidence="3" key="1">
    <citation type="journal article" date="2005" name="Nature">
        <title>The map-based sequence of the rice genome.</title>
        <authorList>
            <consortium name="International rice genome sequencing project (IRGSP)"/>
            <person name="Matsumoto T."/>
            <person name="Wu J."/>
            <person name="Kanamori H."/>
            <person name="Katayose Y."/>
            <person name="Fujisawa M."/>
            <person name="Namiki N."/>
            <person name="Mizuno H."/>
            <person name="Yamamoto K."/>
            <person name="Antonio B.A."/>
            <person name="Baba T."/>
            <person name="Sakata K."/>
            <person name="Nagamura Y."/>
            <person name="Aoki H."/>
            <person name="Arikawa K."/>
            <person name="Arita K."/>
            <person name="Bito T."/>
            <person name="Chiden Y."/>
            <person name="Fujitsuka N."/>
            <person name="Fukunaka R."/>
            <person name="Hamada M."/>
            <person name="Harada C."/>
            <person name="Hayashi A."/>
            <person name="Hijishita S."/>
            <person name="Honda M."/>
            <person name="Hosokawa S."/>
            <person name="Ichikawa Y."/>
            <person name="Idonuma A."/>
            <person name="Iijima M."/>
            <person name="Ikeda M."/>
            <person name="Ikeno M."/>
            <person name="Ito K."/>
            <person name="Ito S."/>
            <person name="Ito T."/>
            <person name="Ito Y."/>
            <person name="Ito Y."/>
            <person name="Iwabuchi A."/>
            <person name="Kamiya K."/>
            <person name="Karasawa W."/>
            <person name="Kurita K."/>
            <person name="Katagiri S."/>
            <person name="Kikuta A."/>
            <person name="Kobayashi H."/>
            <person name="Kobayashi N."/>
            <person name="Machita K."/>
            <person name="Maehara T."/>
            <person name="Masukawa M."/>
            <person name="Mizubayashi T."/>
            <person name="Mukai Y."/>
            <person name="Nagasaki H."/>
            <person name="Nagata Y."/>
            <person name="Naito S."/>
            <person name="Nakashima M."/>
            <person name="Nakama Y."/>
            <person name="Nakamichi Y."/>
            <person name="Nakamura M."/>
            <person name="Meguro A."/>
            <person name="Negishi M."/>
            <person name="Ohta I."/>
            <person name="Ohta T."/>
            <person name="Okamoto M."/>
            <person name="Ono N."/>
            <person name="Saji S."/>
            <person name="Sakaguchi M."/>
            <person name="Sakai K."/>
            <person name="Shibata M."/>
            <person name="Shimokawa T."/>
            <person name="Song J."/>
            <person name="Takazaki Y."/>
            <person name="Terasawa K."/>
            <person name="Tsugane M."/>
            <person name="Tsuji K."/>
            <person name="Ueda S."/>
            <person name="Waki K."/>
            <person name="Yamagata H."/>
            <person name="Yamamoto M."/>
            <person name="Yamamoto S."/>
            <person name="Yamane H."/>
            <person name="Yoshiki S."/>
            <person name="Yoshihara R."/>
            <person name="Yukawa K."/>
            <person name="Zhong H."/>
            <person name="Yano M."/>
            <person name="Yuan Q."/>
            <person name="Ouyang S."/>
            <person name="Liu J."/>
            <person name="Jones K.M."/>
            <person name="Gansberger K."/>
            <person name="Moffat K."/>
            <person name="Hill J."/>
            <person name="Bera J."/>
            <person name="Fadrosh D."/>
            <person name="Jin S."/>
            <person name="Johri S."/>
            <person name="Kim M."/>
            <person name="Overton L."/>
            <person name="Reardon M."/>
            <person name="Tsitrin T."/>
            <person name="Vuong H."/>
            <person name="Weaver B."/>
            <person name="Ciecko A."/>
            <person name="Tallon L."/>
            <person name="Jackson J."/>
            <person name="Pai G."/>
            <person name="Aken S.V."/>
            <person name="Utterback T."/>
            <person name="Reidmuller S."/>
            <person name="Feldblyum T."/>
            <person name="Hsiao J."/>
            <person name="Zismann V."/>
            <person name="Iobst S."/>
            <person name="de Vazeille A.R."/>
            <person name="Buell C.R."/>
            <person name="Ying K."/>
            <person name="Li Y."/>
            <person name="Lu T."/>
            <person name="Huang Y."/>
            <person name="Zhao Q."/>
            <person name="Feng Q."/>
            <person name="Zhang L."/>
            <person name="Zhu J."/>
            <person name="Weng Q."/>
            <person name="Mu J."/>
            <person name="Lu Y."/>
            <person name="Fan D."/>
            <person name="Liu Y."/>
            <person name="Guan J."/>
            <person name="Zhang Y."/>
            <person name="Yu S."/>
            <person name="Liu X."/>
            <person name="Zhang Y."/>
            <person name="Hong G."/>
            <person name="Han B."/>
            <person name="Choisne N."/>
            <person name="Demange N."/>
            <person name="Orjeda G."/>
            <person name="Samain S."/>
            <person name="Cattolico L."/>
            <person name="Pelletier E."/>
            <person name="Couloux A."/>
            <person name="Segurens B."/>
            <person name="Wincker P."/>
            <person name="D'Hont A."/>
            <person name="Scarpelli C."/>
            <person name="Weissenbach J."/>
            <person name="Salanoubat M."/>
            <person name="Quetier F."/>
            <person name="Yu Y."/>
            <person name="Kim H.R."/>
            <person name="Rambo T."/>
            <person name="Currie J."/>
            <person name="Collura K."/>
            <person name="Luo M."/>
            <person name="Yang T."/>
            <person name="Ammiraju J.S.S."/>
            <person name="Engler F."/>
            <person name="Soderlund C."/>
            <person name="Wing R.A."/>
            <person name="Palmer L.E."/>
            <person name="de la Bastide M."/>
            <person name="Spiegel L."/>
            <person name="Nascimento L."/>
            <person name="Zutavern T."/>
            <person name="O'Shaughnessy A."/>
            <person name="Dike S."/>
            <person name="Dedhia N."/>
            <person name="Preston R."/>
            <person name="Balija V."/>
            <person name="McCombie W.R."/>
            <person name="Chow T."/>
            <person name="Chen H."/>
            <person name="Chung M."/>
            <person name="Chen C."/>
            <person name="Shaw J."/>
            <person name="Wu H."/>
            <person name="Hsiao K."/>
            <person name="Chao Y."/>
            <person name="Chu M."/>
            <person name="Cheng C."/>
            <person name="Hour A."/>
            <person name="Lee P."/>
            <person name="Lin S."/>
            <person name="Lin Y."/>
            <person name="Liou J."/>
            <person name="Liu S."/>
            <person name="Hsing Y."/>
            <person name="Raghuvanshi S."/>
            <person name="Mohanty A."/>
            <person name="Bharti A.K."/>
            <person name="Gaur A."/>
            <person name="Gupta V."/>
            <person name="Kumar D."/>
            <person name="Ravi V."/>
            <person name="Vij S."/>
            <person name="Kapur A."/>
            <person name="Khurana P."/>
            <person name="Khurana P."/>
            <person name="Khurana J.P."/>
            <person name="Tyagi A.K."/>
            <person name="Gaikwad K."/>
            <person name="Singh A."/>
            <person name="Dalal V."/>
            <person name="Srivastava S."/>
            <person name="Dixit A."/>
            <person name="Pal A.K."/>
            <person name="Ghazi I.A."/>
            <person name="Yadav M."/>
            <person name="Pandit A."/>
            <person name="Bhargava A."/>
            <person name="Sureshbabu K."/>
            <person name="Batra K."/>
            <person name="Sharma T.R."/>
            <person name="Mohapatra T."/>
            <person name="Singh N.K."/>
            <person name="Messing J."/>
            <person name="Nelson A.B."/>
            <person name="Fuks G."/>
            <person name="Kavchok S."/>
            <person name="Keizer G."/>
            <person name="Linton E."/>
            <person name="Llaca V."/>
            <person name="Song R."/>
            <person name="Tanyolac B."/>
            <person name="Young S."/>
            <person name="Ho-Il K."/>
            <person name="Hahn J.H."/>
            <person name="Sangsakoo G."/>
            <person name="Vanavichit A."/>
            <person name="de Mattos Luiz.A.T."/>
            <person name="Zimmer P.D."/>
            <person name="Malone G."/>
            <person name="Dellagostin O."/>
            <person name="de Oliveira A.C."/>
            <person name="Bevan M."/>
            <person name="Bancroft I."/>
            <person name="Minx P."/>
            <person name="Cordum H."/>
            <person name="Wilson R."/>
            <person name="Cheng Z."/>
            <person name="Jin W."/>
            <person name="Jiang J."/>
            <person name="Leong S.A."/>
            <person name="Iwama H."/>
            <person name="Gojobori T."/>
            <person name="Itoh T."/>
            <person name="Niimura Y."/>
            <person name="Fujii Y."/>
            <person name="Habara T."/>
            <person name="Sakai H."/>
            <person name="Sato Y."/>
            <person name="Wilson G."/>
            <person name="Kumar K."/>
            <person name="McCouch S."/>
            <person name="Juretic N."/>
            <person name="Hoen D."/>
            <person name="Wright S."/>
            <person name="Bruskiewich R."/>
            <person name="Bureau T."/>
            <person name="Miyao A."/>
            <person name="Hirochika H."/>
            <person name="Nishikawa T."/>
            <person name="Kadowaki K."/>
            <person name="Sugiura M."/>
            <person name="Burr B."/>
            <person name="Sasaki T."/>
        </authorList>
    </citation>
    <scope>NUCLEOTIDE SEQUENCE [LARGE SCALE GENOMIC DNA]</scope>
    <source>
        <strain evidence="3">cv. Nipponbare</strain>
    </source>
</reference>
<accession>A0A0N7KH05</accession>
<dbReference type="eggNOG" id="ENOG502S7WG">
    <property type="taxonomic scope" value="Eukaryota"/>
</dbReference>
<dbReference type="Gramene" id="Os03t0270800-00">
    <property type="protein sequence ID" value="Os03t0270800-00"/>
    <property type="gene ID" value="Os03g0270800"/>
</dbReference>
<reference evidence="2 3" key="3">
    <citation type="journal article" date="2013" name="Rice">
        <title>Improvement of the Oryza sativa Nipponbare reference genome using next generation sequence and optical map data.</title>
        <authorList>
            <person name="Kawahara Y."/>
            <person name="de la Bastide M."/>
            <person name="Hamilton J.P."/>
            <person name="Kanamori H."/>
            <person name="McCombie W.R."/>
            <person name="Ouyang S."/>
            <person name="Schwartz D.C."/>
            <person name="Tanaka T."/>
            <person name="Wu J."/>
            <person name="Zhou S."/>
            <person name="Childs K.L."/>
            <person name="Davidson R.M."/>
            <person name="Lin H."/>
            <person name="Quesada-Ocampo L."/>
            <person name="Vaillancourt B."/>
            <person name="Sakai H."/>
            <person name="Lee S.S."/>
            <person name="Kim J."/>
            <person name="Numa H."/>
            <person name="Itoh T."/>
            <person name="Buell C.R."/>
            <person name="Matsumoto T."/>
        </authorList>
    </citation>
    <scope>NUCLEOTIDE SEQUENCE [LARGE SCALE GENOMIC DNA]</scope>
    <source>
        <strain evidence="3">cv. Nipponbare</strain>
    </source>
</reference>
<keyword evidence="3" id="KW-1185">Reference proteome</keyword>
<feature type="compositionally biased region" description="Low complexity" evidence="1">
    <location>
        <begin position="86"/>
        <end position="111"/>
    </location>
</feature>
<dbReference type="InParanoid" id="A0A0N7KH05"/>
<dbReference type="PANTHER" id="PTHR33912:SF5">
    <property type="entry name" value="F22G5.17"/>
    <property type="match status" value="1"/>
</dbReference>
<dbReference type="OrthoDB" id="773117at2759"/>
<dbReference type="OMA" id="PVWEADQ"/>
<name>A0A0N7KH05_ORYSJ</name>
<evidence type="ECO:0000313" key="2">
    <source>
        <dbReference type="EMBL" id="BAS83473.1"/>
    </source>
</evidence>
<dbReference type="KEGG" id="osa:4332387"/>
<feature type="compositionally biased region" description="Basic residues" evidence="1">
    <location>
        <begin position="48"/>
        <end position="58"/>
    </location>
</feature>
<dbReference type="InterPro" id="IPR040381">
    <property type="entry name" value="At4g14450-like"/>
</dbReference>
<dbReference type="PANTHER" id="PTHR33912">
    <property type="entry name" value="OS01G0939400 PROTEIN"/>
    <property type="match status" value="1"/>
</dbReference>
<dbReference type="AlphaFoldDB" id="A0A0N7KH05"/>
<feature type="compositionally biased region" description="Basic and acidic residues" evidence="1">
    <location>
        <begin position="20"/>
        <end position="29"/>
    </location>
</feature>
<feature type="compositionally biased region" description="Basic and acidic residues" evidence="1">
    <location>
        <begin position="36"/>
        <end position="47"/>
    </location>
</feature>
<dbReference type="EMBL" id="AP014959">
    <property type="protein sequence ID" value="BAS83473.1"/>
    <property type="molecule type" value="Genomic_DNA"/>
</dbReference>
<dbReference type="PaxDb" id="39947-A0A0N7KH05"/>
<proteinExistence type="predicted"/>
<feature type="region of interest" description="Disordered" evidence="1">
    <location>
        <begin position="1"/>
        <end position="160"/>
    </location>
</feature>
<sequence>MHACFPHKSTENEQASPRLGGERGREGARVHARARRPMEMKPSASDKKVKRPPSRLQKHAPATLRLEPPSTPSPTGAWGDGRMPIPLLSPLVVSPSAAWEPDDQAAAAAGAPRREGGVQGGAWREGSSGAAARSPVCGGDRQAADDAAKSPAPAPCGGGWLHPALSTPVAEPASLVSFFQSHCALEVHNAPQ</sequence>
<reference evidence="2 3" key="2">
    <citation type="journal article" date="2013" name="Plant Cell Physiol.">
        <title>Rice Annotation Project Database (RAP-DB): an integrative and interactive database for rice genomics.</title>
        <authorList>
            <person name="Sakai H."/>
            <person name="Lee S.S."/>
            <person name="Tanaka T."/>
            <person name="Numa H."/>
            <person name="Kim J."/>
            <person name="Kawahara Y."/>
            <person name="Wakimoto H."/>
            <person name="Yang C.C."/>
            <person name="Iwamoto M."/>
            <person name="Abe T."/>
            <person name="Yamada Y."/>
            <person name="Muto A."/>
            <person name="Inokuchi H."/>
            <person name="Ikemura T."/>
            <person name="Matsumoto T."/>
            <person name="Sasaki T."/>
            <person name="Itoh T."/>
        </authorList>
    </citation>
    <scope>NUCLEOTIDE SEQUENCE [LARGE SCALE GENOMIC DNA]</scope>
    <source>
        <strain evidence="3">cv. Nipponbare</strain>
    </source>
</reference>
<organism evidence="2 3">
    <name type="scientific">Oryza sativa subsp. japonica</name>
    <name type="common">Rice</name>
    <dbReference type="NCBI Taxonomy" id="39947"/>
    <lineage>
        <taxon>Eukaryota</taxon>
        <taxon>Viridiplantae</taxon>
        <taxon>Streptophyta</taxon>
        <taxon>Embryophyta</taxon>
        <taxon>Tracheophyta</taxon>
        <taxon>Spermatophyta</taxon>
        <taxon>Magnoliopsida</taxon>
        <taxon>Liliopsida</taxon>
        <taxon>Poales</taxon>
        <taxon>Poaceae</taxon>
        <taxon>BOP clade</taxon>
        <taxon>Oryzoideae</taxon>
        <taxon>Oryzeae</taxon>
        <taxon>Oryzinae</taxon>
        <taxon>Oryza</taxon>
        <taxon>Oryza sativa</taxon>
    </lineage>
</organism>